<protein>
    <submittedName>
        <fullName evidence="1">Uncharacterized protein</fullName>
    </submittedName>
</protein>
<name>A0A1Q9JGH1_9FIRM</name>
<dbReference type="STRING" id="1261640.BHK98_03990"/>
<sequence>MSVKLTEENIKTYMEKQRFVERLSDIFRDEDIMDIEKMEYTPVMVGDMEVAGEKVTITFRNKFAKVVDVTADSKMAIMSDILRRLNR</sequence>
<dbReference type="AlphaFoldDB" id="A0A1Q9JGH1"/>
<dbReference type="EMBL" id="MJIE01000001">
    <property type="protein sequence ID" value="OLR55298.1"/>
    <property type="molecule type" value="Genomic_DNA"/>
</dbReference>
<keyword evidence="2" id="KW-1185">Reference proteome</keyword>
<proteinExistence type="predicted"/>
<evidence type="ECO:0000313" key="1">
    <source>
        <dbReference type="EMBL" id="OLR55298.1"/>
    </source>
</evidence>
<evidence type="ECO:0000313" key="2">
    <source>
        <dbReference type="Proteomes" id="UP000187404"/>
    </source>
</evidence>
<dbReference type="RefSeq" id="WP_075712293.1">
    <property type="nucleotide sequence ID" value="NZ_MJIE01000001.1"/>
</dbReference>
<accession>A0A1Q9JGH1</accession>
<organism evidence="1 2">
    <name type="scientific">Hornefia porci</name>
    <dbReference type="NCBI Taxonomy" id="2652292"/>
    <lineage>
        <taxon>Bacteria</taxon>
        <taxon>Bacillati</taxon>
        <taxon>Bacillota</taxon>
        <taxon>Clostridia</taxon>
        <taxon>Peptostreptococcales</taxon>
        <taxon>Anaerovoracaceae</taxon>
        <taxon>Hornefia</taxon>
    </lineage>
</organism>
<gene>
    <name evidence="1" type="ORF">BHK98_03990</name>
</gene>
<reference evidence="1 2" key="1">
    <citation type="journal article" date="2016" name="Appl. Environ. Microbiol.">
        <title>Function and Phylogeny of Bacterial Butyryl Coenzyme A:Acetate Transferases and Their Diversity in the Proximal Colon of Swine.</title>
        <authorList>
            <person name="Trachsel J."/>
            <person name="Bayles D.O."/>
            <person name="Looft T."/>
            <person name="Levine U.Y."/>
            <person name="Allen H.K."/>
        </authorList>
    </citation>
    <scope>NUCLEOTIDE SEQUENCE [LARGE SCALE GENOMIC DNA]</scope>
    <source>
        <strain evidence="1 2">68-3-10</strain>
    </source>
</reference>
<dbReference type="Proteomes" id="UP000187404">
    <property type="component" value="Unassembled WGS sequence"/>
</dbReference>
<comment type="caution">
    <text evidence="1">The sequence shown here is derived from an EMBL/GenBank/DDBJ whole genome shotgun (WGS) entry which is preliminary data.</text>
</comment>